<protein>
    <submittedName>
        <fullName evidence="1">SAM-dependent methyltransferase</fullName>
    </submittedName>
</protein>
<reference evidence="1 2" key="1">
    <citation type="submission" date="2018-11" db="EMBL/GenBank/DDBJ databases">
        <title>Deinococcus shelandsis sp. nov., isolated from South Shetland Islands soil of Antarctica.</title>
        <authorList>
            <person name="Tian J."/>
        </authorList>
    </citation>
    <scope>NUCLEOTIDE SEQUENCE [LARGE SCALE GENOMIC DNA]</scope>
    <source>
        <strain evidence="1 2">S14-83T</strain>
    </source>
</reference>
<accession>A0A3G8YCF6</accession>
<dbReference type="KEGG" id="dph:EHF33_10215"/>
<dbReference type="SUPFAM" id="SSF53335">
    <property type="entry name" value="S-adenosyl-L-methionine-dependent methyltransferases"/>
    <property type="match status" value="1"/>
</dbReference>
<sequence>MKPHSREWYSKIARELGTYDHPWKRHTDGPDPELIYDALLSNLIAGGMWVLEAGCADGKDAARFGSYAAAWTGYDREEEFIKIARQKVPQAAFAVWDGKSELSMMLRGPYDLVVSRRGPTSVIDHLPEVAAPEARFLYVGPTLDSPRVPDKLSAIGWTILGEWHTRVRTWLPTEEDDRARSEFLGEDHDPERWQAESEVRGRMYWEERQTILAAAK</sequence>
<keyword evidence="1" id="KW-0489">Methyltransferase</keyword>
<proteinExistence type="predicted"/>
<dbReference type="EMBL" id="CP034183">
    <property type="protein sequence ID" value="AZI43069.1"/>
    <property type="molecule type" value="Genomic_DNA"/>
</dbReference>
<dbReference type="OrthoDB" id="5522265at2"/>
<dbReference type="GO" id="GO:0032259">
    <property type="term" value="P:methylation"/>
    <property type="evidence" value="ECO:0007669"/>
    <property type="project" value="UniProtKB-KW"/>
</dbReference>
<dbReference type="Proteomes" id="UP000276417">
    <property type="component" value="Chromosome 1"/>
</dbReference>
<dbReference type="RefSeq" id="WP_124870890.1">
    <property type="nucleotide sequence ID" value="NZ_CP034183.1"/>
</dbReference>
<dbReference type="AlphaFoldDB" id="A0A3G8YCF6"/>
<evidence type="ECO:0000313" key="1">
    <source>
        <dbReference type="EMBL" id="AZI43069.1"/>
    </source>
</evidence>
<keyword evidence="1" id="KW-0808">Transferase</keyword>
<name>A0A3G8YCF6_9DEIO</name>
<keyword evidence="2" id="KW-1185">Reference proteome</keyword>
<dbReference type="Gene3D" id="3.40.50.150">
    <property type="entry name" value="Vaccinia Virus protein VP39"/>
    <property type="match status" value="1"/>
</dbReference>
<organism evidence="1 2">
    <name type="scientific">Deinococcus psychrotolerans</name>
    <dbReference type="NCBI Taxonomy" id="2489213"/>
    <lineage>
        <taxon>Bacteria</taxon>
        <taxon>Thermotogati</taxon>
        <taxon>Deinococcota</taxon>
        <taxon>Deinococci</taxon>
        <taxon>Deinococcales</taxon>
        <taxon>Deinococcaceae</taxon>
        <taxon>Deinococcus</taxon>
    </lineage>
</organism>
<evidence type="ECO:0000313" key="2">
    <source>
        <dbReference type="Proteomes" id="UP000276417"/>
    </source>
</evidence>
<dbReference type="InterPro" id="IPR029063">
    <property type="entry name" value="SAM-dependent_MTases_sf"/>
</dbReference>
<dbReference type="GO" id="GO:0008168">
    <property type="term" value="F:methyltransferase activity"/>
    <property type="evidence" value="ECO:0007669"/>
    <property type="project" value="UniProtKB-KW"/>
</dbReference>
<gene>
    <name evidence="1" type="ORF">EHF33_10215</name>
</gene>